<proteinExistence type="predicted"/>
<reference evidence="5 6" key="1">
    <citation type="submission" date="2016-11" db="EMBL/GenBank/DDBJ databases">
        <title>Paenibacillus species isolates.</title>
        <authorList>
            <person name="Beno S.M."/>
        </authorList>
    </citation>
    <scope>NUCLEOTIDE SEQUENCE [LARGE SCALE GENOMIC DNA]</scope>
    <source>
        <strain evidence="5 6">FSL F4-0100</strain>
    </source>
</reference>
<dbReference type="Pfam" id="PF00753">
    <property type="entry name" value="Lactamase_B"/>
    <property type="match status" value="1"/>
</dbReference>
<comment type="catalytic activity">
    <reaction evidence="1">
        <text>3',5'-cyclic CMP + H2O = CMP + H(+)</text>
        <dbReference type="Rhea" id="RHEA:72675"/>
        <dbReference type="ChEBI" id="CHEBI:15377"/>
        <dbReference type="ChEBI" id="CHEBI:15378"/>
        <dbReference type="ChEBI" id="CHEBI:58003"/>
        <dbReference type="ChEBI" id="CHEBI:60377"/>
    </reaction>
    <physiologicalReaction direction="left-to-right" evidence="1">
        <dbReference type="Rhea" id="RHEA:72676"/>
    </physiologicalReaction>
</comment>
<keyword evidence="5" id="KW-0378">Hydrolase</keyword>
<dbReference type="Gene3D" id="3.60.15.10">
    <property type="entry name" value="Ribonuclease Z/Hydroxyacylglutathione hydrolase-like"/>
    <property type="match status" value="1"/>
</dbReference>
<dbReference type="Proteomes" id="UP000187074">
    <property type="component" value="Unassembled WGS sequence"/>
</dbReference>
<accession>A0A1R1B9T2</accession>
<comment type="caution">
    <text evidence="5">The sequence shown here is derived from an EMBL/GenBank/DDBJ whole genome shotgun (WGS) entry which is preliminary data.</text>
</comment>
<dbReference type="PANTHER" id="PTHR42951:SF4">
    <property type="entry name" value="ACYL-COENZYME A THIOESTERASE MBLAC2"/>
    <property type="match status" value="1"/>
</dbReference>
<dbReference type="OrthoDB" id="420651at2"/>
<dbReference type="STRING" id="1401.BK123_04175"/>
<feature type="domain" description="Metallo-beta-lactamase" evidence="4">
    <location>
        <begin position="22"/>
        <end position="198"/>
    </location>
</feature>
<evidence type="ECO:0000256" key="3">
    <source>
        <dbReference type="ARBA" id="ARBA00048505"/>
    </source>
</evidence>
<comment type="catalytic activity">
    <reaction evidence="3">
        <text>3',5'-cyclic UMP + H2O = UMP + H(+)</text>
        <dbReference type="Rhea" id="RHEA:70575"/>
        <dbReference type="ChEBI" id="CHEBI:15377"/>
        <dbReference type="ChEBI" id="CHEBI:15378"/>
        <dbReference type="ChEBI" id="CHEBI:57865"/>
        <dbReference type="ChEBI" id="CHEBI:184387"/>
    </reaction>
    <physiologicalReaction direction="left-to-right" evidence="3">
        <dbReference type="Rhea" id="RHEA:70576"/>
    </physiologicalReaction>
</comment>
<protein>
    <submittedName>
        <fullName evidence="5">Zn-dependent hydrolase</fullName>
    </submittedName>
</protein>
<evidence type="ECO:0000259" key="4">
    <source>
        <dbReference type="SMART" id="SM00849"/>
    </source>
</evidence>
<dbReference type="PANTHER" id="PTHR42951">
    <property type="entry name" value="METALLO-BETA-LACTAMASE DOMAIN-CONTAINING"/>
    <property type="match status" value="1"/>
</dbReference>
<organism evidence="5 6">
    <name type="scientific">Paenibacillus lautus</name>
    <name type="common">Bacillus lautus</name>
    <dbReference type="NCBI Taxonomy" id="1401"/>
    <lineage>
        <taxon>Bacteria</taxon>
        <taxon>Bacillati</taxon>
        <taxon>Bacillota</taxon>
        <taxon>Bacilli</taxon>
        <taxon>Bacillales</taxon>
        <taxon>Paenibacillaceae</taxon>
        <taxon>Paenibacillus</taxon>
    </lineage>
</organism>
<dbReference type="InterPro" id="IPR036866">
    <property type="entry name" value="RibonucZ/Hydroxyglut_hydro"/>
</dbReference>
<evidence type="ECO:0000313" key="6">
    <source>
        <dbReference type="Proteomes" id="UP000187074"/>
    </source>
</evidence>
<dbReference type="AlphaFoldDB" id="A0A1R1B9T2"/>
<dbReference type="GO" id="GO:0016787">
    <property type="term" value="F:hydrolase activity"/>
    <property type="evidence" value="ECO:0007669"/>
    <property type="project" value="UniProtKB-KW"/>
</dbReference>
<dbReference type="SMART" id="SM00849">
    <property type="entry name" value="Lactamase_B"/>
    <property type="match status" value="1"/>
</dbReference>
<comment type="function">
    <text evidence="2">Counteracts the endogenous Pycsar antiviral defense system. Phosphodiesterase that enables metal-dependent hydrolysis of host cyclic nucleotide Pycsar defense signals such as cCMP and cUMP.</text>
</comment>
<sequence>MEIKKIRNRNILFTYRQPAGWDLNVQLILGNRYNYIIDTGLGSVSMEPVKEYIKHDTKPIIVINTHYHWDHIWGNSSFRNCRIISHTSCRDMIEIHWEEMMQKYGHFVDGEAEKLLPDLTFEQEIYFPDDQIRIMYTPGHTADSISIMDELEKVIHVGDNIGDSMEELVPSLYGEKDDYIKTLLKYKEMDMELCVSGHNTVTEKQVFDKILDLL</sequence>
<evidence type="ECO:0000256" key="1">
    <source>
        <dbReference type="ARBA" id="ARBA00034221"/>
    </source>
</evidence>
<evidence type="ECO:0000313" key="5">
    <source>
        <dbReference type="EMBL" id="OME96782.1"/>
    </source>
</evidence>
<dbReference type="InterPro" id="IPR001279">
    <property type="entry name" value="Metallo-B-lactamas"/>
</dbReference>
<dbReference type="InterPro" id="IPR050855">
    <property type="entry name" value="NDM-1-like"/>
</dbReference>
<dbReference type="RefSeq" id="WP_076321124.1">
    <property type="nucleotide sequence ID" value="NZ_MRTF01000001.1"/>
</dbReference>
<evidence type="ECO:0000256" key="2">
    <source>
        <dbReference type="ARBA" id="ARBA00034301"/>
    </source>
</evidence>
<dbReference type="EMBL" id="MRTF01000001">
    <property type="protein sequence ID" value="OME96782.1"/>
    <property type="molecule type" value="Genomic_DNA"/>
</dbReference>
<dbReference type="SUPFAM" id="SSF56281">
    <property type="entry name" value="Metallo-hydrolase/oxidoreductase"/>
    <property type="match status" value="1"/>
</dbReference>
<name>A0A1R1B9T2_PAELA</name>
<gene>
    <name evidence="5" type="ORF">BK123_04175</name>
</gene>